<keyword evidence="4" id="KW-1185">Reference proteome</keyword>
<evidence type="ECO:0000313" key="4">
    <source>
        <dbReference type="Proteomes" id="UP000236604"/>
    </source>
</evidence>
<reference evidence="3 4" key="1">
    <citation type="submission" date="2013-12" db="EMBL/GenBank/DDBJ databases">
        <title>Comparative genomics of Petrotoga isolates.</title>
        <authorList>
            <person name="Nesbo C.L."/>
            <person name="Charchuk R."/>
            <person name="Chow K."/>
        </authorList>
    </citation>
    <scope>NUCLEOTIDE SEQUENCE [LARGE SCALE GENOMIC DNA]</scope>
    <source>
        <strain evidence="3 4">DSM 14811</strain>
    </source>
</reference>
<evidence type="ECO:0000256" key="1">
    <source>
        <dbReference type="SAM" id="Phobius"/>
    </source>
</evidence>
<dbReference type="EMBL" id="AZRN01000036">
    <property type="protein sequence ID" value="PNR97867.1"/>
    <property type="molecule type" value="Genomic_DNA"/>
</dbReference>
<feature type="transmembrane region" description="Helical" evidence="1">
    <location>
        <begin position="263"/>
        <end position="281"/>
    </location>
</feature>
<keyword evidence="1" id="KW-0472">Membrane</keyword>
<evidence type="ECO:0000256" key="2">
    <source>
        <dbReference type="SAM" id="SignalP"/>
    </source>
</evidence>
<name>A0A2K1P586_9BACT</name>
<feature type="transmembrane region" description="Helical" evidence="1">
    <location>
        <begin position="553"/>
        <end position="571"/>
    </location>
</feature>
<evidence type="ECO:0000313" key="3">
    <source>
        <dbReference type="EMBL" id="PNR97867.1"/>
    </source>
</evidence>
<feature type="transmembrane region" description="Helical" evidence="1">
    <location>
        <begin position="346"/>
        <end position="367"/>
    </location>
</feature>
<organism evidence="3 4">
    <name type="scientific">Petrotoga mexicana DSM 14811</name>
    <dbReference type="NCBI Taxonomy" id="1122954"/>
    <lineage>
        <taxon>Bacteria</taxon>
        <taxon>Thermotogati</taxon>
        <taxon>Thermotogota</taxon>
        <taxon>Thermotogae</taxon>
        <taxon>Petrotogales</taxon>
        <taxon>Petrotogaceae</taxon>
        <taxon>Petrotoga</taxon>
    </lineage>
</organism>
<dbReference type="AlphaFoldDB" id="A0A2K1P586"/>
<protein>
    <submittedName>
        <fullName evidence="3">Uncharacterized protein</fullName>
    </submittedName>
</protein>
<feature type="chain" id="PRO_5014466720" evidence="2">
    <location>
        <begin position="20"/>
        <end position="642"/>
    </location>
</feature>
<feature type="transmembrane region" description="Helical" evidence="1">
    <location>
        <begin position="313"/>
        <end position="334"/>
    </location>
</feature>
<feature type="transmembrane region" description="Helical" evidence="1">
    <location>
        <begin position="616"/>
        <end position="636"/>
    </location>
</feature>
<keyword evidence="1" id="KW-1133">Transmembrane helix</keyword>
<sequence length="642" mass="74167">MKKLAILLITVIFSLTAFTIDVEAVGDFFTTLIQTYNEEGSVSNEEFDSFFQELSNLGLYRFYRTQMIGSAEYVDRPTNVQTYLSQIYDNVQSQFTTIEEKLALAGFLVYVQSDLSGEQITQEMIRSMPAYFATVQDYTRSLENDALTYFGNVIIYSLGIVDTAPFTDIQRFESKAEILDKRFYIYEGETNPEYNKIILENKESLEHGIQQLAQSDTTGRPLQIAIDQLSYNYVNSLINETNEQIQQVTQMFIEEGRHGVNISFIRIIIYAALILVTFLFLRKYFWITVLSIFGVEFVYLLAFYNPIKDTVSSFIYGSYIVTFVFLFLAVLLFKSIGKKIKFTEKVINFSIFFLVLLTLFVPSYYSYDLLMGKNTQFDNSTFETQLLNDVVAYPHAPLHKTISSLNSHLGSEYSKVNTFYKSTFASFLDDLLNSQVLSNLQGSSVQTNRDGLKIDKVENYRGIPLDFSKEVTDFVNSSEITERNIYNEVDTLKVQVHDVLKFSDAEFESKFMDTSNQLLRSTDLIDPLLPTLYSFFDVEKVDKINLKAYNTVFGTKIFLLFFLSLTILVIFEEKFVKYISLISMYFLSILSFIKVTPLEVFSQTGYPIIHTVDYTINYIFGIILLILTSLLFLRYLHYQRNK</sequence>
<dbReference type="Proteomes" id="UP000236604">
    <property type="component" value="Unassembled WGS sequence"/>
</dbReference>
<dbReference type="RefSeq" id="WP_103077850.1">
    <property type="nucleotide sequence ID" value="NZ_AZRN01000036.1"/>
</dbReference>
<proteinExistence type="predicted"/>
<keyword evidence="1" id="KW-0812">Transmembrane</keyword>
<gene>
    <name evidence="3" type="ORF">X927_09925</name>
</gene>
<feature type="signal peptide" evidence="2">
    <location>
        <begin position="1"/>
        <end position="19"/>
    </location>
</feature>
<keyword evidence="2" id="KW-0732">Signal</keyword>
<feature type="transmembrane region" description="Helical" evidence="1">
    <location>
        <begin position="578"/>
        <end position="596"/>
    </location>
</feature>
<feature type="transmembrane region" description="Helical" evidence="1">
    <location>
        <begin position="288"/>
        <end position="307"/>
    </location>
</feature>
<accession>A0A2K1P586</accession>
<comment type="caution">
    <text evidence="3">The sequence shown here is derived from an EMBL/GenBank/DDBJ whole genome shotgun (WGS) entry which is preliminary data.</text>
</comment>